<keyword evidence="2" id="KW-1133">Transmembrane helix</keyword>
<accession>A0ABW7HZP5</accession>
<evidence type="ECO:0000256" key="1">
    <source>
        <dbReference type="SAM" id="MobiDB-lite"/>
    </source>
</evidence>
<dbReference type="RefSeq" id="WP_279950135.1">
    <property type="nucleotide sequence ID" value="NZ_BAABEN010000019.1"/>
</dbReference>
<evidence type="ECO:0008006" key="5">
    <source>
        <dbReference type="Google" id="ProtNLM"/>
    </source>
</evidence>
<reference evidence="3 4" key="1">
    <citation type="submission" date="2024-10" db="EMBL/GenBank/DDBJ databases">
        <authorList>
            <person name="Cho J.-C."/>
        </authorList>
    </citation>
    <scope>NUCLEOTIDE SEQUENCE [LARGE SCALE GENOMIC DNA]</scope>
    <source>
        <strain evidence="3 4">KCTC29696</strain>
    </source>
</reference>
<evidence type="ECO:0000313" key="3">
    <source>
        <dbReference type="EMBL" id="MFH0251396.1"/>
    </source>
</evidence>
<feature type="transmembrane region" description="Helical" evidence="2">
    <location>
        <begin position="64"/>
        <end position="85"/>
    </location>
</feature>
<keyword evidence="4" id="KW-1185">Reference proteome</keyword>
<gene>
    <name evidence="3" type="ORF">ACG5V6_24660</name>
</gene>
<proteinExistence type="predicted"/>
<keyword evidence="2" id="KW-0812">Transmembrane</keyword>
<name>A0ABW7HZP5_9ACTN</name>
<protein>
    <recommendedName>
        <fullName evidence="5">Integral membrane protein</fullName>
    </recommendedName>
</protein>
<evidence type="ECO:0000313" key="4">
    <source>
        <dbReference type="Proteomes" id="UP001607069"/>
    </source>
</evidence>
<keyword evidence="2" id="KW-0472">Membrane</keyword>
<feature type="transmembrane region" description="Helical" evidence="2">
    <location>
        <begin position="34"/>
        <end position="52"/>
    </location>
</feature>
<dbReference type="EMBL" id="JBIHMK010000134">
    <property type="protein sequence ID" value="MFH0251396.1"/>
    <property type="molecule type" value="Genomic_DNA"/>
</dbReference>
<sequence>MNHGNGPVAAGEGGRAGERAGRNGRDAVPPVRRLLALDAAGMAVVGLVYLAAAAPLGRTLGPGTAVVAAVGAGMLTGGGAVGLVARPPYVRPGAVRAVAACGFGWIALSLAVLASGLLDLTATGRAWTVVQTVPVGVLAVLQARAAATVSGGRSLG</sequence>
<organism evidence="3 4">
    <name type="scientific">Streptomyces chitinivorans</name>
    <dbReference type="NCBI Taxonomy" id="1257027"/>
    <lineage>
        <taxon>Bacteria</taxon>
        <taxon>Bacillati</taxon>
        <taxon>Actinomycetota</taxon>
        <taxon>Actinomycetes</taxon>
        <taxon>Kitasatosporales</taxon>
        <taxon>Streptomycetaceae</taxon>
        <taxon>Streptomyces</taxon>
    </lineage>
</organism>
<feature type="transmembrane region" description="Helical" evidence="2">
    <location>
        <begin position="97"/>
        <end position="118"/>
    </location>
</feature>
<feature type="compositionally biased region" description="Basic and acidic residues" evidence="1">
    <location>
        <begin position="15"/>
        <end position="25"/>
    </location>
</feature>
<dbReference type="Proteomes" id="UP001607069">
    <property type="component" value="Unassembled WGS sequence"/>
</dbReference>
<feature type="region of interest" description="Disordered" evidence="1">
    <location>
        <begin position="1"/>
        <end position="25"/>
    </location>
</feature>
<evidence type="ECO:0000256" key="2">
    <source>
        <dbReference type="SAM" id="Phobius"/>
    </source>
</evidence>
<comment type="caution">
    <text evidence="3">The sequence shown here is derived from an EMBL/GenBank/DDBJ whole genome shotgun (WGS) entry which is preliminary data.</text>
</comment>